<dbReference type="SUPFAM" id="SSF47005">
    <property type="entry name" value="Peripheral subunit-binding domain of 2-oxo acid dehydrogenase complex"/>
    <property type="match status" value="1"/>
</dbReference>
<dbReference type="EC" id="2.3.1.-" evidence="9"/>
<dbReference type="InterPro" id="IPR003016">
    <property type="entry name" value="2-oxoA_DH_lipoyl-BS"/>
</dbReference>
<dbReference type="InterPro" id="IPR050743">
    <property type="entry name" value="2-oxoacid_DH_E2_comp"/>
</dbReference>
<dbReference type="InterPro" id="IPR004167">
    <property type="entry name" value="PSBD"/>
</dbReference>
<dbReference type="InterPro" id="IPR036625">
    <property type="entry name" value="E3-bd_dom_sf"/>
</dbReference>
<comment type="caution">
    <text evidence="13">The sequence shown here is derived from an EMBL/GenBank/DDBJ whole genome shotgun (WGS) entry which is preliminary data.</text>
</comment>
<gene>
    <name evidence="13" type="ORF">EAS61_35265</name>
</gene>
<dbReference type="Proteomes" id="UP000290174">
    <property type="component" value="Unassembled WGS sequence"/>
</dbReference>
<dbReference type="GO" id="GO:0004742">
    <property type="term" value="F:dihydrolipoyllysine-residue acetyltransferase activity"/>
    <property type="evidence" value="ECO:0007669"/>
    <property type="project" value="UniProtKB-EC"/>
</dbReference>
<evidence type="ECO:0000256" key="8">
    <source>
        <dbReference type="ARBA" id="ARBA00048370"/>
    </source>
</evidence>
<reference evidence="13 14" key="1">
    <citation type="submission" date="2018-11" db="EMBL/GenBank/DDBJ databases">
        <title>Bradyrhizobium sp. nov., isolated from effective nodules of peanut in China.</title>
        <authorList>
            <person name="Li Y."/>
        </authorList>
    </citation>
    <scope>NUCLEOTIDE SEQUENCE [LARGE SCALE GENOMIC DNA]</scope>
    <source>
        <strain evidence="13 14">CCBAU 51770</strain>
    </source>
</reference>
<dbReference type="Gene3D" id="4.10.320.10">
    <property type="entry name" value="E3-binding domain"/>
    <property type="match status" value="1"/>
</dbReference>
<dbReference type="PANTHER" id="PTHR43178">
    <property type="entry name" value="DIHYDROLIPOAMIDE ACETYLTRANSFERASE COMPONENT OF PYRUVATE DEHYDROGENASE COMPLEX"/>
    <property type="match status" value="1"/>
</dbReference>
<comment type="similarity">
    <text evidence="2 9">Belongs to the 2-oxoacid dehydrogenase family.</text>
</comment>
<dbReference type="CDD" id="cd06849">
    <property type="entry name" value="lipoyl_domain"/>
    <property type="match status" value="1"/>
</dbReference>
<dbReference type="Pfam" id="PF00364">
    <property type="entry name" value="Biotin_lipoyl"/>
    <property type="match status" value="1"/>
</dbReference>
<evidence type="ECO:0000256" key="2">
    <source>
        <dbReference type="ARBA" id="ARBA00007317"/>
    </source>
</evidence>
<feature type="compositionally biased region" description="Low complexity" evidence="10">
    <location>
        <begin position="92"/>
        <end position="105"/>
    </location>
</feature>
<evidence type="ECO:0000313" key="13">
    <source>
        <dbReference type="EMBL" id="RXG85784.1"/>
    </source>
</evidence>
<sequence>MVDSIEIVLPDIGDYKDVPIVEINVAVGDDVVIDTPLLSIESDKATMEVPSPAAGKVKQLMIEVGSLVSQGSILMILEAGSASGDSPAQEMSAKAASSAKDAGAVAQGGSASIKVRERPEPSGLEDRGGRPEVSQAHASPSVRALARELGVPLALVVPSGAKGRVLHDDVTSHVKQVMGSTQLPPSAIAPALPRADYEKFGAIERVPLSRIQQITGANLSRNWNTIPHVTNFDKADVTEAEAFRKNINGEAGEASAKLTMVSILIKAAALALKKYPRFNSSFDQDALILKKYIHIGFAVDTPKGLVVPVIRDCDKKGLIEIASEMRALADKALGGQLSPGDMQGGCISVSSLGGVGGHGFTPIINAPEVAILGAGRAVTEAVWDGSGFQPRQMLPITLSWDHRVVDGVAAARFLSFVATLLNDLRRYAL</sequence>
<keyword evidence="5 9" id="KW-0450">Lipoyl</keyword>
<comment type="subunit">
    <text evidence="3">Forms a 24-polypeptide structural core with octahedral symmetry.</text>
</comment>
<evidence type="ECO:0000256" key="7">
    <source>
        <dbReference type="ARBA" id="ARBA00025211"/>
    </source>
</evidence>
<evidence type="ECO:0000256" key="4">
    <source>
        <dbReference type="ARBA" id="ARBA00022679"/>
    </source>
</evidence>
<comment type="function">
    <text evidence="7">The pyruvate dehydrogenase complex catalyzes the overall conversion of pyruvate to acetyl-CoA and CO(2). It contains multiple copies of three enzymatic components: pyruvate dehydrogenase (E1), dihydrolipoamide acetyltransferase (E2) and lipoamide dehydrogenase (E3).</text>
</comment>
<dbReference type="InterPro" id="IPR000089">
    <property type="entry name" value="Biotin_lipoyl"/>
</dbReference>
<evidence type="ECO:0000256" key="5">
    <source>
        <dbReference type="ARBA" id="ARBA00022823"/>
    </source>
</evidence>
<evidence type="ECO:0000256" key="1">
    <source>
        <dbReference type="ARBA" id="ARBA00001938"/>
    </source>
</evidence>
<organism evidence="13 14">
    <name type="scientific">Bradyrhizobium zhanjiangense</name>
    <dbReference type="NCBI Taxonomy" id="1325107"/>
    <lineage>
        <taxon>Bacteria</taxon>
        <taxon>Pseudomonadati</taxon>
        <taxon>Pseudomonadota</taxon>
        <taxon>Alphaproteobacteria</taxon>
        <taxon>Hyphomicrobiales</taxon>
        <taxon>Nitrobacteraceae</taxon>
        <taxon>Bradyrhizobium</taxon>
    </lineage>
</organism>
<keyword evidence="4 9" id="KW-0808">Transferase</keyword>
<dbReference type="GO" id="GO:0005737">
    <property type="term" value="C:cytoplasm"/>
    <property type="evidence" value="ECO:0007669"/>
    <property type="project" value="TreeGrafter"/>
</dbReference>
<dbReference type="FunFam" id="3.30.559.10:FF:000004">
    <property type="entry name" value="Acetyltransferase component of pyruvate dehydrogenase complex"/>
    <property type="match status" value="1"/>
</dbReference>
<feature type="domain" description="Peripheral subunit-binding (PSBD)" evidence="12">
    <location>
        <begin position="137"/>
        <end position="174"/>
    </location>
</feature>
<dbReference type="InterPro" id="IPR011053">
    <property type="entry name" value="Single_hybrid_motif"/>
</dbReference>
<dbReference type="SUPFAM" id="SSF51230">
    <property type="entry name" value="Single hybrid motif"/>
    <property type="match status" value="1"/>
</dbReference>
<dbReference type="AlphaFoldDB" id="A0A4Q0Q8Y1"/>
<dbReference type="Gene3D" id="3.30.559.10">
    <property type="entry name" value="Chloramphenicol acetyltransferase-like domain"/>
    <property type="match status" value="1"/>
</dbReference>
<dbReference type="PROSITE" id="PS50968">
    <property type="entry name" value="BIOTINYL_LIPOYL"/>
    <property type="match status" value="1"/>
</dbReference>
<dbReference type="GO" id="GO:0031405">
    <property type="term" value="F:lipoic acid binding"/>
    <property type="evidence" value="ECO:0007669"/>
    <property type="project" value="TreeGrafter"/>
</dbReference>
<comment type="cofactor">
    <cofactor evidence="1 9">
        <name>(R)-lipoate</name>
        <dbReference type="ChEBI" id="CHEBI:83088"/>
    </cofactor>
</comment>
<name>A0A4Q0Q8Y1_9BRAD</name>
<keyword evidence="6 9" id="KW-0012">Acyltransferase</keyword>
<evidence type="ECO:0000256" key="9">
    <source>
        <dbReference type="RuleBase" id="RU003423"/>
    </source>
</evidence>
<evidence type="ECO:0000256" key="6">
    <source>
        <dbReference type="ARBA" id="ARBA00023315"/>
    </source>
</evidence>
<accession>A0A4Q0Q8Y1</accession>
<dbReference type="Pfam" id="PF02817">
    <property type="entry name" value="E3_binding"/>
    <property type="match status" value="1"/>
</dbReference>
<feature type="region of interest" description="Disordered" evidence="10">
    <location>
        <begin position="85"/>
        <end position="141"/>
    </location>
</feature>
<dbReference type="GO" id="GO:0006086">
    <property type="term" value="P:pyruvate decarboxylation to acetyl-CoA"/>
    <property type="evidence" value="ECO:0007669"/>
    <property type="project" value="TreeGrafter"/>
</dbReference>
<dbReference type="InterPro" id="IPR001078">
    <property type="entry name" value="2-oxoacid_DH_actylTfrase"/>
</dbReference>
<proteinExistence type="inferred from homology"/>
<evidence type="ECO:0000313" key="14">
    <source>
        <dbReference type="Proteomes" id="UP000290174"/>
    </source>
</evidence>
<feature type="domain" description="Lipoyl-binding" evidence="11">
    <location>
        <begin position="4"/>
        <end position="78"/>
    </location>
</feature>
<dbReference type="PROSITE" id="PS51826">
    <property type="entry name" value="PSBD"/>
    <property type="match status" value="1"/>
</dbReference>
<dbReference type="PROSITE" id="PS00189">
    <property type="entry name" value="LIPOYL"/>
    <property type="match status" value="1"/>
</dbReference>
<evidence type="ECO:0000259" key="12">
    <source>
        <dbReference type="PROSITE" id="PS51826"/>
    </source>
</evidence>
<evidence type="ECO:0000256" key="10">
    <source>
        <dbReference type="SAM" id="MobiDB-lite"/>
    </source>
</evidence>
<protein>
    <recommendedName>
        <fullName evidence="9">Dihydrolipoamide acetyltransferase component of pyruvate dehydrogenase complex</fullName>
        <ecNumber evidence="9">2.3.1.-</ecNumber>
    </recommendedName>
</protein>
<evidence type="ECO:0000256" key="3">
    <source>
        <dbReference type="ARBA" id="ARBA00011484"/>
    </source>
</evidence>
<dbReference type="InterPro" id="IPR023213">
    <property type="entry name" value="CAT-like_dom_sf"/>
</dbReference>
<dbReference type="Gene3D" id="2.40.50.100">
    <property type="match status" value="1"/>
</dbReference>
<dbReference type="PANTHER" id="PTHR43178:SF2">
    <property type="entry name" value="DIHYDROLIPOYLLYSINE-RESIDUE ACETYLTRANSFERASE COMPONENT OF PYRUVATE DEHYDROGENASE COMPLEX"/>
    <property type="match status" value="1"/>
</dbReference>
<dbReference type="EMBL" id="RKMK01000054">
    <property type="protein sequence ID" value="RXG85784.1"/>
    <property type="molecule type" value="Genomic_DNA"/>
</dbReference>
<dbReference type="RefSeq" id="WP_128932649.1">
    <property type="nucleotide sequence ID" value="NZ_CP022221.1"/>
</dbReference>
<evidence type="ECO:0000259" key="11">
    <source>
        <dbReference type="PROSITE" id="PS50968"/>
    </source>
</evidence>
<dbReference type="Pfam" id="PF00198">
    <property type="entry name" value="2-oxoacid_dh"/>
    <property type="match status" value="1"/>
</dbReference>
<dbReference type="SUPFAM" id="SSF52777">
    <property type="entry name" value="CoA-dependent acyltransferases"/>
    <property type="match status" value="1"/>
</dbReference>
<comment type="catalytic activity">
    <reaction evidence="8">
        <text>N(6)-[(R)-dihydrolipoyl]-L-lysyl-[protein] + acetyl-CoA = N(6)-[(R)-S(8)-acetyldihydrolipoyl]-L-lysyl-[protein] + CoA</text>
        <dbReference type="Rhea" id="RHEA:17017"/>
        <dbReference type="Rhea" id="RHEA-COMP:10475"/>
        <dbReference type="Rhea" id="RHEA-COMP:10478"/>
        <dbReference type="ChEBI" id="CHEBI:57287"/>
        <dbReference type="ChEBI" id="CHEBI:57288"/>
        <dbReference type="ChEBI" id="CHEBI:83100"/>
        <dbReference type="ChEBI" id="CHEBI:83111"/>
        <dbReference type="EC" id="2.3.1.12"/>
    </reaction>
</comment>
<feature type="compositionally biased region" description="Basic and acidic residues" evidence="10">
    <location>
        <begin position="114"/>
        <end position="130"/>
    </location>
</feature>